<reference evidence="2" key="1">
    <citation type="submission" date="2022-01" db="EMBL/GenBank/DDBJ databases">
        <authorList>
            <person name="King R."/>
        </authorList>
    </citation>
    <scope>NUCLEOTIDE SEQUENCE</scope>
</reference>
<evidence type="ECO:0000313" key="3">
    <source>
        <dbReference type="Proteomes" id="UP001152798"/>
    </source>
</evidence>
<protein>
    <submittedName>
        <fullName evidence="2">Uncharacterized protein</fullName>
    </submittedName>
</protein>
<keyword evidence="3" id="KW-1185">Reference proteome</keyword>
<gene>
    <name evidence="2" type="ORF">NEZAVI_LOCUS11600</name>
</gene>
<name>A0A9P0HJK7_NEZVI</name>
<dbReference type="OrthoDB" id="6629336at2759"/>
<accession>A0A9P0HJK7</accession>
<organism evidence="2 3">
    <name type="scientific">Nezara viridula</name>
    <name type="common">Southern green stink bug</name>
    <name type="synonym">Cimex viridulus</name>
    <dbReference type="NCBI Taxonomy" id="85310"/>
    <lineage>
        <taxon>Eukaryota</taxon>
        <taxon>Metazoa</taxon>
        <taxon>Ecdysozoa</taxon>
        <taxon>Arthropoda</taxon>
        <taxon>Hexapoda</taxon>
        <taxon>Insecta</taxon>
        <taxon>Pterygota</taxon>
        <taxon>Neoptera</taxon>
        <taxon>Paraneoptera</taxon>
        <taxon>Hemiptera</taxon>
        <taxon>Heteroptera</taxon>
        <taxon>Panheteroptera</taxon>
        <taxon>Pentatomomorpha</taxon>
        <taxon>Pentatomoidea</taxon>
        <taxon>Pentatomidae</taxon>
        <taxon>Pentatominae</taxon>
        <taxon>Nezara</taxon>
    </lineage>
</organism>
<dbReference type="Proteomes" id="UP001152798">
    <property type="component" value="Chromosome 5"/>
</dbReference>
<sequence>MNDPYRHIWKVPLRVEQLRKRKEDEERAAAAEVAQRSLRGSRRLQALESRPGLVNDAFTPEEPSIEPLHRPIGQSTF</sequence>
<dbReference type="AlphaFoldDB" id="A0A9P0HJK7"/>
<evidence type="ECO:0000313" key="2">
    <source>
        <dbReference type="EMBL" id="CAH1402887.1"/>
    </source>
</evidence>
<evidence type="ECO:0000256" key="1">
    <source>
        <dbReference type="SAM" id="MobiDB-lite"/>
    </source>
</evidence>
<dbReference type="EMBL" id="OV725081">
    <property type="protein sequence ID" value="CAH1402887.1"/>
    <property type="molecule type" value="Genomic_DNA"/>
</dbReference>
<proteinExistence type="predicted"/>
<feature type="region of interest" description="Disordered" evidence="1">
    <location>
        <begin position="51"/>
        <end position="77"/>
    </location>
</feature>